<name>A0A235B4G2_9BACL</name>
<dbReference type="Proteomes" id="UP000215459">
    <property type="component" value="Unassembled WGS sequence"/>
</dbReference>
<reference evidence="1 2" key="1">
    <citation type="submission" date="2017-07" db="EMBL/GenBank/DDBJ databases">
        <title>The genome sequence of Paludifilum halophilum highlights mechanisms for microbial adaptation to high salt environemnts.</title>
        <authorList>
            <person name="Belbahri L."/>
        </authorList>
    </citation>
    <scope>NUCLEOTIDE SEQUENCE [LARGE SCALE GENOMIC DNA]</scope>
    <source>
        <strain evidence="1 2">DSM 102817</strain>
    </source>
</reference>
<protein>
    <submittedName>
        <fullName evidence="1">Uncharacterized protein</fullName>
    </submittedName>
</protein>
<dbReference type="EMBL" id="NOWF01000007">
    <property type="protein sequence ID" value="OYD07190.1"/>
    <property type="molecule type" value="Genomic_DNA"/>
</dbReference>
<dbReference type="RefSeq" id="WP_094264933.1">
    <property type="nucleotide sequence ID" value="NZ_NOWF01000007.1"/>
</dbReference>
<organism evidence="1 2">
    <name type="scientific">Paludifilum halophilum</name>
    <dbReference type="NCBI Taxonomy" id="1642702"/>
    <lineage>
        <taxon>Bacteria</taxon>
        <taxon>Bacillati</taxon>
        <taxon>Bacillota</taxon>
        <taxon>Bacilli</taxon>
        <taxon>Bacillales</taxon>
        <taxon>Thermoactinomycetaceae</taxon>
        <taxon>Paludifilum</taxon>
    </lineage>
</organism>
<dbReference type="AlphaFoldDB" id="A0A235B4G2"/>
<keyword evidence="2" id="KW-1185">Reference proteome</keyword>
<dbReference type="OrthoDB" id="1683552at2"/>
<comment type="caution">
    <text evidence="1">The sequence shown here is derived from an EMBL/GenBank/DDBJ whole genome shotgun (WGS) entry which is preliminary data.</text>
</comment>
<gene>
    <name evidence="1" type="ORF">CHM34_12455</name>
</gene>
<evidence type="ECO:0000313" key="2">
    <source>
        <dbReference type="Proteomes" id="UP000215459"/>
    </source>
</evidence>
<accession>A0A235B4G2</accession>
<proteinExistence type="predicted"/>
<sequence>MTAANPSKGCPVCNGFEGLNMLCPQCGEMMEDRGRFLDLLADYSPYRPIDDLKRTDGYPDLDTHQCPHTLYCRNCGHDQLMMVAEILL</sequence>
<evidence type="ECO:0000313" key="1">
    <source>
        <dbReference type="EMBL" id="OYD07190.1"/>
    </source>
</evidence>